<feature type="domain" description="Teneurin-like YD-shell" evidence="4">
    <location>
        <begin position="170"/>
        <end position="430"/>
    </location>
</feature>
<dbReference type="Proteomes" id="UP000238413">
    <property type="component" value="Chromosome"/>
</dbReference>
<keyword evidence="6" id="KW-1185">Reference proteome</keyword>
<evidence type="ECO:0000256" key="1">
    <source>
        <dbReference type="ARBA" id="ARBA00022737"/>
    </source>
</evidence>
<proteinExistence type="predicted"/>
<feature type="domain" description="Tox-REase-3" evidence="3">
    <location>
        <begin position="619"/>
        <end position="710"/>
    </location>
</feature>
<dbReference type="Pfam" id="PF15647">
    <property type="entry name" value="Tox-REase-3"/>
    <property type="match status" value="1"/>
</dbReference>
<dbReference type="PANTHER" id="PTHR32305">
    <property type="match status" value="1"/>
</dbReference>
<dbReference type="PANTHER" id="PTHR32305:SF17">
    <property type="entry name" value="TRNA NUCLEASE WAPA"/>
    <property type="match status" value="1"/>
</dbReference>
<sequence>MAKTLSFSGNYNLDGTLKGATEPAVGGLATETVSYKYNATGQVLSSQGTTNYRQDVAYSPQGDLTQLILGTDPTSSAKKAYVNYTYEPGFRRLTRAYVTDDVHAYMPQDLNFTQNDAGNVTSVFDGTTQGGTTKADYQCFTYDGYRRLTESWTPKTADCGASGRTVGNIDGQAPYWTSYTYNNAGQRKTETQHAGSGDSTTTYEYGTTAGQPHPLARTTGATAGTYTYDPTGNTTGRPGTAAQQTLNWNSEGKLAATTEGAKEAGYLYDAGGELLIRRAKGDGDTVLYLGGTEVRLTVRGTAKTLSGTRYYTAAGQTMAVRTAVSGTSGTKLNFLAADHHGTSSIALDATTYAVTKRYTTPFGASRGPKATNWPDDKAFLGKPADEATGLTHIGAREYDPGIGQFISVDPLLEVDKHQTLNGYSYAAQNPLTYSDPTGMGLACGGAGGSQEGCPTRPDGQPGNGRPNEAVDDSKPAPDHPCNSNCGTSNTSSGPYYSCSGTGPAEICRPITGPGDSNTNAGNYLGSLLSNGDFWSGLIETIGGAFSGGAGLVLVGSGAVECGTGVLCPVGAPSMAVGAGLVAAGVPWIQSGSDKLGQAFREADGAAAGDGSANAGMGSLVKVNKPDPSADALAERLRGESRVKFENDPAGREFDAVSDTYVAQAKPANFQLGKAFRRQAQATFKMAGATGRVPYFQFDGAPGPGVVDAIRRYSQRYRLPAVIDTEPIILP</sequence>
<organism evidence="5 6">
    <name type="scientific">Streptomyces dengpaensis</name>
    <dbReference type="NCBI Taxonomy" id="2049881"/>
    <lineage>
        <taxon>Bacteria</taxon>
        <taxon>Bacillati</taxon>
        <taxon>Actinomycetota</taxon>
        <taxon>Actinomycetes</taxon>
        <taxon>Kitasatosporales</taxon>
        <taxon>Streptomycetaceae</taxon>
        <taxon>Streptomyces</taxon>
    </lineage>
</organism>
<dbReference type="Pfam" id="PF25023">
    <property type="entry name" value="TEN_YD-shell"/>
    <property type="match status" value="1"/>
</dbReference>
<protein>
    <recommendedName>
        <fullName evidence="7">Tox-REase-3 domain-containing protein</fullName>
    </recommendedName>
</protein>
<dbReference type="InterPro" id="IPR056823">
    <property type="entry name" value="TEN-like_YD-shell"/>
</dbReference>
<evidence type="ECO:0000313" key="5">
    <source>
        <dbReference type="EMBL" id="AVH56383.1"/>
    </source>
</evidence>
<dbReference type="InterPro" id="IPR028905">
    <property type="entry name" value="Tox-REase-3_dom"/>
</dbReference>
<evidence type="ECO:0000259" key="3">
    <source>
        <dbReference type="Pfam" id="PF15647"/>
    </source>
</evidence>
<dbReference type="InterPro" id="IPR050708">
    <property type="entry name" value="T6SS_VgrG/RHS"/>
</dbReference>
<reference evidence="5 6" key="1">
    <citation type="submission" date="2018-02" db="EMBL/GenBank/DDBJ databases">
        <title>Complete genome sequence of Streptomyces dengpaensis, the producer of angucyclines.</title>
        <authorList>
            <person name="Yumei L."/>
        </authorList>
    </citation>
    <scope>NUCLEOTIDE SEQUENCE [LARGE SCALE GENOMIC DNA]</scope>
    <source>
        <strain evidence="5 6">XZHG99</strain>
    </source>
</reference>
<feature type="region of interest" description="Disordered" evidence="2">
    <location>
        <begin position="446"/>
        <end position="482"/>
    </location>
</feature>
<dbReference type="EMBL" id="CP026652">
    <property type="protein sequence ID" value="AVH56383.1"/>
    <property type="molecule type" value="Genomic_DNA"/>
</dbReference>
<evidence type="ECO:0000313" key="6">
    <source>
        <dbReference type="Proteomes" id="UP000238413"/>
    </source>
</evidence>
<dbReference type="InterPro" id="IPR022385">
    <property type="entry name" value="Rhs_assc_core"/>
</dbReference>
<dbReference type="Gene3D" id="2.180.10.10">
    <property type="entry name" value="RHS repeat-associated core"/>
    <property type="match status" value="1"/>
</dbReference>
<accession>A0ABM6SQG8</accession>
<name>A0ABM6SQG8_9ACTN</name>
<dbReference type="NCBIfam" id="TIGR03696">
    <property type="entry name" value="Rhs_assc_core"/>
    <property type="match status" value="1"/>
</dbReference>
<evidence type="ECO:0008006" key="7">
    <source>
        <dbReference type="Google" id="ProtNLM"/>
    </source>
</evidence>
<evidence type="ECO:0000256" key="2">
    <source>
        <dbReference type="SAM" id="MobiDB-lite"/>
    </source>
</evidence>
<evidence type="ECO:0000259" key="4">
    <source>
        <dbReference type="Pfam" id="PF25023"/>
    </source>
</evidence>
<keyword evidence="1" id="KW-0677">Repeat</keyword>
<gene>
    <name evidence="5" type="ORF">C4B68_12030</name>
</gene>